<reference evidence="2 3" key="1">
    <citation type="submission" date="2020-04" db="EMBL/GenBank/DDBJ databases">
        <title>Usitatibacter rugosus gen. nov., sp. nov. and Usitatibacter palustris sp. nov., novel members of Usitatibacteraceae fam. nov. within the order Nitrosomonadales isolated from soil.</title>
        <authorList>
            <person name="Huber K.J."/>
            <person name="Neumann-Schaal M."/>
            <person name="Geppert A."/>
            <person name="Luckner M."/>
            <person name="Wanner G."/>
            <person name="Overmann J."/>
        </authorList>
    </citation>
    <scope>NUCLEOTIDE SEQUENCE [LARGE SCALE GENOMIC DNA]</scope>
    <source>
        <strain evidence="2 3">0125_3</strain>
    </source>
</reference>
<dbReference type="Pfam" id="PF13432">
    <property type="entry name" value="TPR_16"/>
    <property type="match status" value="2"/>
</dbReference>
<keyword evidence="1" id="KW-0802">TPR repeat</keyword>
<sequence>MSASTPEAAALALFQSGRLDAAEVAWRALLAARPDDPQALHMLGLILARTGRAAEGRALVDRSIERDRRNPAFLNNRAMLLAEAGRFVDAERDARRAVQLDPLFVAGWIQLGSVLRRQDRLEEATAAFRRASTVDPRSSEAHVGLGNVLRARGDIPGARAAYAAALALDPRNPSAHYNLGNLQMEANELAAAEGSFRATLARAPQNSLAMNNLGVILTRTGRAGEAIPVLEQGVRIAPGNPEVLTSLGLALQGEGRVADAIARYREALTARPGFAPALNNWGNALKDGGDLVGAAERFDQAIAADPRFADALNNRANVALESGDTPAAKAFYARALEARPDFPDPRFSLAQLALRDLDFARGWDAFELRFATHPPMAQWRAPALPRLTPAELKEGHRVAVWREQGVGDLLLFGTLLPELAATGTRVVLEVDARMVALFARNLPGIEVVSPEDAPAAFAKCDRHFPLGSLPGLFRRDVASFAAQPRGLFRADPARVAATREALGPGHWIAVSWHSFQGRGRRHHEIRKSMPVEALAGLAAIPGVRLLDVQYGDVAGDRAAFEAAHPGLMTRLDGLDTFNDFEGLMAALEACRGVLTISNVTAHLAGASGARGLLLYTGTFAPMNYWAARSGDTSLWYPSLGIVSGAQGWEPLVAEAARRLAL</sequence>
<dbReference type="GO" id="GO:0008233">
    <property type="term" value="F:peptidase activity"/>
    <property type="evidence" value="ECO:0007669"/>
    <property type="project" value="UniProtKB-KW"/>
</dbReference>
<evidence type="ECO:0000313" key="2">
    <source>
        <dbReference type="EMBL" id="QJR12640.1"/>
    </source>
</evidence>
<dbReference type="GO" id="GO:0097363">
    <property type="term" value="F:protein O-acetylglucosaminyltransferase activity"/>
    <property type="evidence" value="ECO:0007669"/>
    <property type="project" value="TreeGrafter"/>
</dbReference>
<dbReference type="InterPro" id="IPR037919">
    <property type="entry name" value="OGT"/>
</dbReference>
<keyword evidence="2" id="KW-0378">Hydrolase</keyword>
<evidence type="ECO:0000313" key="3">
    <source>
        <dbReference type="Proteomes" id="UP000501534"/>
    </source>
</evidence>
<dbReference type="PROSITE" id="PS50005">
    <property type="entry name" value="TPR"/>
    <property type="match status" value="6"/>
</dbReference>
<feature type="repeat" description="TPR" evidence="1">
    <location>
        <begin position="139"/>
        <end position="172"/>
    </location>
</feature>
<keyword evidence="3" id="KW-1185">Reference proteome</keyword>
<dbReference type="SUPFAM" id="SSF53756">
    <property type="entry name" value="UDP-Glycosyltransferase/glycogen phosphorylase"/>
    <property type="match status" value="1"/>
</dbReference>
<dbReference type="Gene3D" id="1.25.40.10">
    <property type="entry name" value="Tetratricopeptide repeat domain"/>
    <property type="match status" value="4"/>
</dbReference>
<protein>
    <submittedName>
        <fullName evidence="2">Beta-barrel assembly-enhancing protease</fullName>
        <ecNumber evidence="2">3.4.-.-</ecNumber>
    </submittedName>
</protein>
<dbReference type="Pfam" id="PF13414">
    <property type="entry name" value="TPR_11"/>
    <property type="match status" value="1"/>
</dbReference>
<proteinExistence type="predicted"/>
<dbReference type="GO" id="GO:0006508">
    <property type="term" value="P:proteolysis"/>
    <property type="evidence" value="ECO:0007669"/>
    <property type="project" value="UniProtKB-KW"/>
</dbReference>
<feature type="repeat" description="TPR" evidence="1">
    <location>
        <begin position="207"/>
        <end position="240"/>
    </location>
</feature>
<keyword evidence="2" id="KW-0645">Protease</keyword>
<feature type="repeat" description="TPR" evidence="1">
    <location>
        <begin position="173"/>
        <end position="206"/>
    </location>
</feature>
<dbReference type="Proteomes" id="UP000501534">
    <property type="component" value="Chromosome"/>
</dbReference>
<dbReference type="EMBL" id="CP053069">
    <property type="protein sequence ID" value="QJR12640.1"/>
    <property type="molecule type" value="Genomic_DNA"/>
</dbReference>
<feature type="repeat" description="TPR" evidence="1">
    <location>
        <begin position="309"/>
        <end position="342"/>
    </location>
</feature>
<dbReference type="SMART" id="SM00028">
    <property type="entry name" value="TPR"/>
    <property type="match status" value="10"/>
</dbReference>
<dbReference type="EC" id="3.4.-.-" evidence="2"/>
<dbReference type="PANTHER" id="PTHR44366">
    <property type="entry name" value="UDP-N-ACETYLGLUCOSAMINE--PEPTIDE N-ACETYLGLUCOSAMINYLTRANSFERASE 110 KDA SUBUNIT"/>
    <property type="match status" value="1"/>
</dbReference>
<gene>
    <name evidence="2" type="primary">bepA_8</name>
    <name evidence="2" type="ORF">DSM104443_03732</name>
</gene>
<dbReference type="GO" id="GO:0006493">
    <property type="term" value="P:protein O-linked glycosylation"/>
    <property type="evidence" value="ECO:0007669"/>
    <property type="project" value="InterPro"/>
</dbReference>
<dbReference type="AlphaFoldDB" id="A0A6M4GZE8"/>
<dbReference type="InterPro" id="IPR019734">
    <property type="entry name" value="TPR_rpt"/>
</dbReference>
<dbReference type="RefSeq" id="WP_171095010.1">
    <property type="nucleotide sequence ID" value="NZ_CP053069.1"/>
</dbReference>
<dbReference type="Pfam" id="PF13181">
    <property type="entry name" value="TPR_8"/>
    <property type="match status" value="1"/>
</dbReference>
<name>A0A6M4GZE8_9PROT</name>
<evidence type="ECO:0000256" key="1">
    <source>
        <dbReference type="PROSITE-ProRule" id="PRU00339"/>
    </source>
</evidence>
<dbReference type="KEGG" id="uru:DSM104443_03732"/>
<dbReference type="SUPFAM" id="SSF48452">
    <property type="entry name" value="TPR-like"/>
    <property type="match status" value="3"/>
</dbReference>
<accession>A0A6M4GZE8</accession>
<organism evidence="2 3">
    <name type="scientific">Usitatibacter rugosus</name>
    <dbReference type="NCBI Taxonomy" id="2732067"/>
    <lineage>
        <taxon>Bacteria</taxon>
        <taxon>Pseudomonadati</taxon>
        <taxon>Pseudomonadota</taxon>
        <taxon>Betaproteobacteria</taxon>
        <taxon>Nitrosomonadales</taxon>
        <taxon>Usitatibacteraceae</taxon>
        <taxon>Usitatibacter</taxon>
    </lineage>
</organism>
<feature type="repeat" description="TPR" evidence="1">
    <location>
        <begin position="105"/>
        <end position="138"/>
    </location>
</feature>
<dbReference type="InterPro" id="IPR011990">
    <property type="entry name" value="TPR-like_helical_dom_sf"/>
</dbReference>
<dbReference type="PANTHER" id="PTHR44366:SF1">
    <property type="entry name" value="UDP-N-ACETYLGLUCOSAMINE--PEPTIDE N-ACETYLGLUCOSAMINYLTRANSFERASE 110 KDA SUBUNIT"/>
    <property type="match status" value="1"/>
</dbReference>
<dbReference type="Pfam" id="PF13374">
    <property type="entry name" value="TPR_10"/>
    <property type="match status" value="1"/>
</dbReference>
<feature type="repeat" description="TPR" evidence="1">
    <location>
        <begin position="241"/>
        <end position="274"/>
    </location>
</feature>